<evidence type="ECO:0000313" key="2">
    <source>
        <dbReference type="Proteomes" id="UP000315540"/>
    </source>
</evidence>
<name>A0A504JG33_9FLAO</name>
<dbReference type="SUPFAM" id="SSF82185">
    <property type="entry name" value="Histone H3 K4-specific methyltransferase SET7/9 N-terminal domain"/>
    <property type="match status" value="4"/>
</dbReference>
<dbReference type="PROSITE" id="PS51257">
    <property type="entry name" value="PROKAR_LIPOPROTEIN"/>
    <property type="match status" value="1"/>
</dbReference>
<reference evidence="1 2" key="1">
    <citation type="submission" date="2019-06" db="EMBL/GenBank/DDBJ databases">
        <authorList>
            <person name="Meng X."/>
        </authorList>
    </citation>
    <scope>NUCLEOTIDE SEQUENCE [LARGE SCALE GENOMIC DNA]</scope>
    <source>
        <strain evidence="1 2">M625</strain>
    </source>
</reference>
<dbReference type="EMBL" id="VFWZ01000002">
    <property type="protein sequence ID" value="TPN87425.1"/>
    <property type="molecule type" value="Genomic_DNA"/>
</dbReference>
<dbReference type="InterPro" id="IPR011652">
    <property type="entry name" value="MORN_2"/>
</dbReference>
<sequence length="447" mass="52994">MSLYYRITIVLLVFSFFCSCSQEPKREFYSNGQIKEDGEYKNDKKEGTWREYHENGNLRASIPYSNGYRNGKMVVYHKNGEVSKKGKIINDTIPIGKWQWFYKNKQIKRVGVFDNNGNQIGTWEVFHENGKKMIIAIFPNGEHIEYYSDGITIRETGQYKNSLKQGEYKGYNRDGVLEFIVHYNNGEKQGTEKEFYKTGEVKSISLWEDGIAHGEWKEYYDDGIVETIRHFDNNELIWEKGFDRDKVLSDSTHYTYTKITKDSIKEETTQYSFYKNGKVEEIRYRDNGRNGYIIKYYENGQLWHKKIFKNNKLIDGNYEYFFENGKIEEEYTLSDNTKIGLHKKFYDNGQLKELTTYKNDGSKYGPYKKYYETGNIRTDGFFKNLPDGDTFVDGDFTYYRENGTLERQETIRNGKLEGYVIEYDNKGKEQKKYLYKNGEFIKSISIH</sequence>
<accession>A0A504JG33</accession>
<dbReference type="PANTHER" id="PTHR33706">
    <property type="entry name" value="MORN VARIANT REPEAT PROTEIN"/>
    <property type="match status" value="1"/>
</dbReference>
<keyword evidence="2" id="KW-1185">Reference proteome</keyword>
<proteinExistence type="predicted"/>
<evidence type="ECO:0000313" key="1">
    <source>
        <dbReference type="EMBL" id="TPN87425.1"/>
    </source>
</evidence>
<dbReference type="RefSeq" id="WP_140592067.1">
    <property type="nucleotide sequence ID" value="NZ_VFWZ01000002.1"/>
</dbReference>
<protein>
    <recommendedName>
        <fullName evidence="3">Toxin-antitoxin system YwqK family antitoxin</fullName>
    </recommendedName>
</protein>
<dbReference type="OrthoDB" id="9812747at2"/>
<dbReference type="Pfam" id="PF07661">
    <property type="entry name" value="MORN_2"/>
    <property type="match status" value="10"/>
</dbReference>
<dbReference type="PANTHER" id="PTHR33706:SF1">
    <property type="entry name" value="TPR REPEAT PROTEIN"/>
    <property type="match status" value="1"/>
</dbReference>
<dbReference type="Proteomes" id="UP000315540">
    <property type="component" value="Unassembled WGS sequence"/>
</dbReference>
<comment type="caution">
    <text evidence="1">The sequence shown here is derived from an EMBL/GenBank/DDBJ whole genome shotgun (WGS) entry which is preliminary data.</text>
</comment>
<organism evidence="1 2">
    <name type="scientific">Aquimarina algicola</name>
    <dbReference type="NCBI Taxonomy" id="2589995"/>
    <lineage>
        <taxon>Bacteria</taxon>
        <taxon>Pseudomonadati</taxon>
        <taxon>Bacteroidota</taxon>
        <taxon>Flavobacteriia</taxon>
        <taxon>Flavobacteriales</taxon>
        <taxon>Flavobacteriaceae</taxon>
        <taxon>Aquimarina</taxon>
    </lineage>
</organism>
<dbReference type="Gene3D" id="3.90.930.1">
    <property type="match status" value="1"/>
</dbReference>
<dbReference type="AlphaFoldDB" id="A0A504JG33"/>
<gene>
    <name evidence="1" type="ORF">FHK87_07535</name>
</gene>
<dbReference type="Gene3D" id="2.20.110.10">
    <property type="entry name" value="Histone H3 K4-specific methyltransferase SET7/9 N-terminal domain"/>
    <property type="match status" value="3"/>
</dbReference>
<evidence type="ECO:0008006" key="3">
    <source>
        <dbReference type="Google" id="ProtNLM"/>
    </source>
</evidence>